<dbReference type="EMBL" id="BSFP01000041">
    <property type="protein sequence ID" value="GLL04062.1"/>
    <property type="molecule type" value="Genomic_DNA"/>
</dbReference>
<dbReference type="Pfam" id="PF06750">
    <property type="entry name" value="A24_N_bact"/>
    <property type="match status" value="1"/>
</dbReference>
<reference evidence="13" key="1">
    <citation type="journal article" date="2014" name="Int. J. Syst. Evol. Microbiol.">
        <title>Complete genome sequence of Corynebacterium casei LMG S-19264T (=DSM 44701T), isolated from a smear-ripened cheese.</title>
        <authorList>
            <consortium name="US DOE Joint Genome Institute (JGI-PGF)"/>
            <person name="Walter F."/>
            <person name="Albersmeier A."/>
            <person name="Kalinowski J."/>
            <person name="Ruckert C."/>
        </authorList>
    </citation>
    <scope>NUCLEOTIDE SEQUENCE</scope>
    <source>
        <strain evidence="13">VKM Ac-1321</strain>
    </source>
</reference>
<feature type="transmembrane region" description="Helical" evidence="10">
    <location>
        <begin position="195"/>
        <end position="222"/>
    </location>
</feature>
<dbReference type="InterPro" id="IPR014032">
    <property type="entry name" value="Peptidase_A24A_bac"/>
</dbReference>
<evidence type="ECO:0000256" key="10">
    <source>
        <dbReference type="SAM" id="Phobius"/>
    </source>
</evidence>
<keyword evidence="4" id="KW-0997">Cell inner membrane</keyword>
<sequence length="263" mass="27411">MAFVLVVAGVLGLAVGSFLNVVIHRVPRGESLLRPASHCPQCTAAVRPWHNVPVLGWLVLRGRCADCAAPISVRYPLVELGTAALFVAVAARFGATSPLMLPAWLYLAAIAVALALIDLDVLRLPNAIVLPSYIVAPLLLLPAVVVERDWSAGLRGLLAMAALWTFYFLLSVVYPGGMGFGDVKLAGVLGLYLGFLGWSTVAVGTLAAFVLGGAAGLTLMAFGRAGRKSALPFGPAMLAGALLALFAAAPITAWYTNLLVPDL</sequence>
<feature type="domain" description="Prepilin peptidase A24 N-terminal" evidence="12">
    <location>
        <begin position="10"/>
        <end position="93"/>
    </location>
</feature>
<dbReference type="EC" id="2.1.1.-" evidence="9"/>
<evidence type="ECO:0000256" key="1">
    <source>
        <dbReference type="ARBA" id="ARBA00004429"/>
    </source>
</evidence>
<evidence type="ECO:0000256" key="6">
    <source>
        <dbReference type="ARBA" id="ARBA00022989"/>
    </source>
</evidence>
<dbReference type="RefSeq" id="WP_261960981.1">
    <property type="nucleotide sequence ID" value="NZ_BAAAXA010000001.1"/>
</dbReference>
<proteinExistence type="inferred from homology"/>
<keyword evidence="14" id="KW-1185">Reference proteome</keyword>
<dbReference type="InterPro" id="IPR000045">
    <property type="entry name" value="Prepilin_IV_endopep_pep"/>
</dbReference>
<feature type="transmembrane region" description="Helical" evidence="10">
    <location>
        <begin position="128"/>
        <end position="145"/>
    </location>
</feature>
<evidence type="ECO:0000256" key="2">
    <source>
        <dbReference type="ARBA" id="ARBA00005801"/>
    </source>
</evidence>
<feature type="domain" description="Prepilin type IV endopeptidase peptidase" evidence="11">
    <location>
        <begin position="106"/>
        <end position="216"/>
    </location>
</feature>
<evidence type="ECO:0000256" key="9">
    <source>
        <dbReference type="RuleBase" id="RU003794"/>
    </source>
</evidence>
<evidence type="ECO:0000256" key="5">
    <source>
        <dbReference type="ARBA" id="ARBA00022692"/>
    </source>
</evidence>
<name>A0A9W6NPG9_9ACTN</name>
<keyword evidence="9" id="KW-0489">Methyltransferase</keyword>
<comment type="function">
    <text evidence="9">Plays an essential role in type IV pili and type II pseudopili formation by proteolytically removing the leader sequence from substrate proteins and subsequently monomethylating the alpha-amino group of the newly exposed N-terminal phenylalanine.</text>
</comment>
<protein>
    <recommendedName>
        <fullName evidence="9">Prepilin leader peptidase/N-methyltransferase</fullName>
        <ecNumber evidence="9">2.1.1.-</ecNumber>
        <ecNumber evidence="9">3.4.23.43</ecNumber>
    </recommendedName>
</protein>
<dbReference type="GO" id="GO:0005886">
    <property type="term" value="C:plasma membrane"/>
    <property type="evidence" value="ECO:0007669"/>
    <property type="project" value="UniProtKB-SubCell"/>
</dbReference>
<feature type="transmembrane region" description="Helical" evidence="10">
    <location>
        <begin position="157"/>
        <end position="175"/>
    </location>
</feature>
<dbReference type="Gene3D" id="1.20.120.1220">
    <property type="match status" value="1"/>
</dbReference>
<dbReference type="GO" id="GO:0006465">
    <property type="term" value="P:signal peptide processing"/>
    <property type="evidence" value="ECO:0007669"/>
    <property type="project" value="TreeGrafter"/>
</dbReference>
<evidence type="ECO:0000256" key="7">
    <source>
        <dbReference type="ARBA" id="ARBA00023136"/>
    </source>
</evidence>
<evidence type="ECO:0000256" key="4">
    <source>
        <dbReference type="ARBA" id="ARBA00022519"/>
    </source>
</evidence>
<keyword evidence="7 10" id="KW-0472">Membrane</keyword>
<keyword evidence="9" id="KW-0808">Transferase</keyword>
<comment type="catalytic activity">
    <reaction evidence="9">
        <text>Typically cleaves a -Gly-|-Phe- bond to release an N-terminal, basic peptide of 5-8 residues from type IV prepilin, and then N-methylates the new N-terminal amino group, the methyl donor being S-adenosyl-L-methionine.</text>
        <dbReference type="EC" id="3.4.23.43"/>
    </reaction>
</comment>
<dbReference type="GO" id="GO:0008168">
    <property type="term" value="F:methyltransferase activity"/>
    <property type="evidence" value="ECO:0007669"/>
    <property type="project" value="UniProtKB-KW"/>
</dbReference>
<keyword evidence="5 9" id="KW-0812">Transmembrane</keyword>
<reference evidence="13" key="2">
    <citation type="submission" date="2023-01" db="EMBL/GenBank/DDBJ databases">
        <authorList>
            <person name="Sun Q."/>
            <person name="Evtushenko L."/>
        </authorList>
    </citation>
    <scope>NUCLEOTIDE SEQUENCE</scope>
    <source>
        <strain evidence="13">VKM Ac-1321</strain>
    </source>
</reference>
<dbReference type="PANTHER" id="PTHR30487">
    <property type="entry name" value="TYPE 4 PREPILIN-LIKE PROTEINS LEADER PEPTIDE-PROCESSING ENZYME"/>
    <property type="match status" value="1"/>
</dbReference>
<evidence type="ECO:0000256" key="3">
    <source>
        <dbReference type="ARBA" id="ARBA00022475"/>
    </source>
</evidence>
<dbReference type="EC" id="3.4.23.43" evidence="9"/>
<comment type="caution">
    <text evidence="13">The sequence shown here is derived from an EMBL/GenBank/DDBJ whole genome shotgun (WGS) entry which is preliminary data.</text>
</comment>
<keyword evidence="9" id="KW-0511">Multifunctional enzyme</keyword>
<comment type="similarity">
    <text evidence="2 8">Belongs to the peptidase A24 family.</text>
</comment>
<keyword evidence="3" id="KW-1003">Cell membrane</keyword>
<dbReference type="AlphaFoldDB" id="A0A9W6NPG9"/>
<evidence type="ECO:0000313" key="14">
    <source>
        <dbReference type="Proteomes" id="UP001143480"/>
    </source>
</evidence>
<gene>
    <name evidence="13" type="primary">pilD</name>
    <name evidence="13" type="ORF">GCM10017581_058090</name>
</gene>
<evidence type="ECO:0000256" key="8">
    <source>
        <dbReference type="RuleBase" id="RU003793"/>
    </source>
</evidence>
<dbReference type="InterPro" id="IPR010627">
    <property type="entry name" value="Prepilin_pept_A24_N"/>
</dbReference>
<dbReference type="GO" id="GO:0032259">
    <property type="term" value="P:methylation"/>
    <property type="evidence" value="ECO:0007669"/>
    <property type="project" value="UniProtKB-KW"/>
</dbReference>
<comment type="subcellular location">
    <subcellularLocation>
        <location evidence="1">Cell inner membrane</location>
        <topology evidence="1">Multi-pass membrane protein</topology>
    </subcellularLocation>
    <subcellularLocation>
        <location evidence="9">Cell membrane</location>
        <topology evidence="9">Multi-pass membrane protein</topology>
    </subcellularLocation>
</comment>
<evidence type="ECO:0000259" key="12">
    <source>
        <dbReference type="Pfam" id="PF06750"/>
    </source>
</evidence>
<dbReference type="PANTHER" id="PTHR30487:SF0">
    <property type="entry name" value="PREPILIN LEADER PEPTIDASE_N-METHYLTRANSFERASE-RELATED"/>
    <property type="match status" value="1"/>
</dbReference>
<feature type="transmembrane region" description="Helical" evidence="10">
    <location>
        <begin position="234"/>
        <end position="255"/>
    </location>
</feature>
<feature type="transmembrane region" description="Helical" evidence="10">
    <location>
        <begin position="103"/>
        <end position="122"/>
    </location>
</feature>
<dbReference type="Pfam" id="PF01478">
    <property type="entry name" value="Peptidase_A24"/>
    <property type="match status" value="1"/>
</dbReference>
<keyword evidence="6 10" id="KW-1133">Transmembrane helix</keyword>
<keyword evidence="9" id="KW-0378">Hydrolase</keyword>
<dbReference type="InterPro" id="IPR050882">
    <property type="entry name" value="Prepilin_peptidase/N-MTase"/>
</dbReference>
<evidence type="ECO:0000313" key="13">
    <source>
        <dbReference type="EMBL" id="GLL04062.1"/>
    </source>
</evidence>
<dbReference type="Proteomes" id="UP001143480">
    <property type="component" value="Unassembled WGS sequence"/>
</dbReference>
<organism evidence="13 14">
    <name type="scientific">Dactylosporangium matsuzakiense</name>
    <dbReference type="NCBI Taxonomy" id="53360"/>
    <lineage>
        <taxon>Bacteria</taxon>
        <taxon>Bacillati</taxon>
        <taxon>Actinomycetota</taxon>
        <taxon>Actinomycetes</taxon>
        <taxon>Micromonosporales</taxon>
        <taxon>Micromonosporaceae</taxon>
        <taxon>Dactylosporangium</taxon>
    </lineage>
</organism>
<evidence type="ECO:0000259" key="11">
    <source>
        <dbReference type="Pfam" id="PF01478"/>
    </source>
</evidence>
<dbReference type="GO" id="GO:0004190">
    <property type="term" value="F:aspartic-type endopeptidase activity"/>
    <property type="evidence" value="ECO:0007669"/>
    <property type="project" value="UniProtKB-EC"/>
</dbReference>
<dbReference type="PRINTS" id="PR00864">
    <property type="entry name" value="PREPILNPTASE"/>
</dbReference>
<keyword evidence="9" id="KW-0645">Protease</keyword>
<accession>A0A9W6NPG9</accession>